<evidence type="ECO:0000313" key="2">
    <source>
        <dbReference type="Proteomes" id="UP000316621"/>
    </source>
</evidence>
<organism evidence="1 2">
    <name type="scientific">Papaver somniferum</name>
    <name type="common">Opium poppy</name>
    <dbReference type="NCBI Taxonomy" id="3469"/>
    <lineage>
        <taxon>Eukaryota</taxon>
        <taxon>Viridiplantae</taxon>
        <taxon>Streptophyta</taxon>
        <taxon>Embryophyta</taxon>
        <taxon>Tracheophyta</taxon>
        <taxon>Spermatophyta</taxon>
        <taxon>Magnoliopsida</taxon>
        <taxon>Ranunculales</taxon>
        <taxon>Papaveraceae</taxon>
        <taxon>Papaveroideae</taxon>
        <taxon>Papaver</taxon>
    </lineage>
</organism>
<name>A0A4Y7IEH3_PAPSO</name>
<gene>
    <name evidence="1" type="ORF">C5167_040216</name>
</gene>
<evidence type="ECO:0000313" key="1">
    <source>
        <dbReference type="EMBL" id="RZC47274.1"/>
    </source>
</evidence>
<dbReference type="Gramene" id="RZC47274">
    <property type="protein sequence ID" value="RZC47274"/>
    <property type="gene ID" value="C5167_040216"/>
</dbReference>
<dbReference type="EMBL" id="CM010715">
    <property type="protein sequence ID" value="RZC47274.1"/>
    <property type="molecule type" value="Genomic_DNA"/>
</dbReference>
<keyword evidence="2" id="KW-1185">Reference proteome</keyword>
<accession>A0A4Y7IEH3</accession>
<dbReference type="Proteomes" id="UP000316621">
    <property type="component" value="Chromosome 1"/>
</dbReference>
<protein>
    <submittedName>
        <fullName evidence="1">Uncharacterized protein</fullName>
    </submittedName>
</protein>
<dbReference type="AlphaFoldDB" id="A0A4Y7IEH3"/>
<proteinExistence type="predicted"/>
<sequence length="171" mass="19722">MDGLGKVNSSDCGMFIVKSREKWYYALIFIICMDGFGKVNSIMQCGCNDEQEANGEIAQNEFLGSDDEQIEHSNNVMHSCFRDVGEIERTAHWLSKRVRDYYILVPADAKAEKAIRTKMRLACVRHRPDLSMKRELLSLYTVPFIWHGVPTIRVTDSQEKPMPYYDVMSEI</sequence>
<reference evidence="1 2" key="1">
    <citation type="journal article" date="2018" name="Science">
        <title>The opium poppy genome and morphinan production.</title>
        <authorList>
            <person name="Guo L."/>
            <person name="Winzer T."/>
            <person name="Yang X."/>
            <person name="Li Y."/>
            <person name="Ning Z."/>
            <person name="He Z."/>
            <person name="Teodor R."/>
            <person name="Lu Y."/>
            <person name="Bowser T.A."/>
            <person name="Graham I.A."/>
            <person name="Ye K."/>
        </authorList>
    </citation>
    <scope>NUCLEOTIDE SEQUENCE [LARGE SCALE GENOMIC DNA]</scope>
    <source>
        <strain evidence="2">cv. HN1</strain>
        <tissue evidence="1">Leaves</tissue>
    </source>
</reference>